<accession>A0A6G9D8A6</accession>
<dbReference type="GO" id="GO:0004810">
    <property type="term" value="F:CCA tRNA nucleotidyltransferase activity"/>
    <property type="evidence" value="ECO:0007669"/>
    <property type="project" value="UniProtKB-EC"/>
</dbReference>
<keyword evidence="5" id="KW-0479">Metal-binding</keyword>
<dbReference type="NCBIfam" id="TIGR02692">
    <property type="entry name" value="tRNA_CCA_actino"/>
    <property type="match status" value="1"/>
</dbReference>
<keyword evidence="4 10" id="KW-0548">Nucleotidyltransferase</keyword>
<keyword evidence="3" id="KW-0819">tRNA processing</keyword>
<dbReference type="GO" id="GO:0000166">
    <property type="term" value="F:nucleotide binding"/>
    <property type="evidence" value="ECO:0007669"/>
    <property type="project" value="UniProtKB-KW"/>
</dbReference>
<keyword evidence="6" id="KW-0547">Nucleotide-binding</keyword>
<dbReference type="InterPro" id="IPR032828">
    <property type="entry name" value="PolyA_RNA-bd"/>
</dbReference>
<evidence type="ECO:0000313" key="11">
    <source>
        <dbReference type="Proteomes" id="UP000249886"/>
    </source>
</evidence>
<dbReference type="GO" id="GO:0008033">
    <property type="term" value="P:tRNA processing"/>
    <property type="evidence" value="ECO:0007669"/>
    <property type="project" value="UniProtKB-KW"/>
</dbReference>
<dbReference type="FunFam" id="1.10.3090.10:FF:000002">
    <property type="entry name" value="CCA tRNA nucleotidyltransferase"/>
    <property type="match status" value="1"/>
</dbReference>
<dbReference type="SUPFAM" id="SSF81301">
    <property type="entry name" value="Nucleotidyltransferase"/>
    <property type="match status" value="1"/>
</dbReference>
<evidence type="ECO:0000256" key="3">
    <source>
        <dbReference type="ARBA" id="ARBA00022694"/>
    </source>
</evidence>
<dbReference type="EMBL" id="UARK01000001">
    <property type="protein sequence ID" value="SPW24481.1"/>
    <property type="molecule type" value="Genomic_DNA"/>
</dbReference>
<dbReference type="InterPro" id="IPR043519">
    <property type="entry name" value="NT_sf"/>
</dbReference>
<dbReference type="CDD" id="cd00077">
    <property type="entry name" value="HDc"/>
    <property type="match status" value="1"/>
</dbReference>
<evidence type="ECO:0000256" key="1">
    <source>
        <dbReference type="ARBA" id="ARBA00001946"/>
    </source>
</evidence>
<evidence type="ECO:0000256" key="5">
    <source>
        <dbReference type="ARBA" id="ARBA00022723"/>
    </source>
</evidence>
<sequence>MGYWPFLWNIEVFNDTFPRRVESFPVTQPQEIEVLARAEASFSALMPIIQPLAAEFNTRGHHLYLVGGSVRDALLGRLGNDVDFTTDARPETILEILEHFADITWDTGIEYGTVSAEKSGQQIEITTFRSDIYDGESRNPEVVFGDTLAGDLVRRDFTINAMAVEITSAPDAAGATPAAAELEFFDPMGGFADLMKGVIDTPAAPDQSFADDPLRLLRAARFSSQLGFTVSDRVRAAMTDLASEIQRITVERVQVELDKMLLGAQPWLGIDLMVTTGLADYVFPELPRLQLAQDEHHQHKDVYAHSLQVLRQAMDQEAAGEPDLVLRWAALVHDIGKPDTREFTEDGRVSFHQHEVVGAKLVRNRMRKLKYSKAMVRDVSQLVYLHMRFHGFSEGQWTDSAVRRYVTDAGDLLPRLHKLVRADCTTRNKRKAAWLRQMYAQLEERIADLAAKEDLAKVRPDLDGKEIMAILGLQPGPDVGEAWSYLKEVRLERGPLDRDEAIKVLTTWWADRQGQQEQQDQQIHQVQQDER</sequence>
<dbReference type="PANTHER" id="PTHR46173:SF1">
    <property type="entry name" value="CCA TRNA NUCLEOTIDYLTRANSFERASE 1, MITOCHONDRIAL"/>
    <property type="match status" value="1"/>
</dbReference>
<dbReference type="PROSITE" id="PS51831">
    <property type="entry name" value="HD"/>
    <property type="match status" value="1"/>
</dbReference>
<dbReference type="GO" id="GO:0000049">
    <property type="term" value="F:tRNA binding"/>
    <property type="evidence" value="ECO:0007669"/>
    <property type="project" value="TreeGrafter"/>
</dbReference>
<evidence type="ECO:0000256" key="6">
    <source>
        <dbReference type="ARBA" id="ARBA00022741"/>
    </source>
</evidence>
<organism evidence="10 11">
    <name type="scientific">Corynebacterium matruchotii</name>
    <dbReference type="NCBI Taxonomy" id="43768"/>
    <lineage>
        <taxon>Bacteria</taxon>
        <taxon>Bacillati</taxon>
        <taxon>Actinomycetota</taxon>
        <taxon>Actinomycetes</taxon>
        <taxon>Mycobacteriales</taxon>
        <taxon>Corynebacteriaceae</taxon>
        <taxon>Corynebacterium</taxon>
    </lineage>
</organism>
<feature type="coiled-coil region" evidence="8">
    <location>
        <begin position="432"/>
        <end position="459"/>
    </location>
</feature>
<dbReference type="Gene3D" id="3.30.460.10">
    <property type="entry name" value="Beta Polymerase, domain 2"/>
    <property type="match status" value="1"/>
</dbReference>
<gene>
    <name evidence="10" type="primary">cca</name>
    <name evidence="10" type="ORF">NCTC10254_00862</name>
</gene>
<dbReference type="InterPro" id="IPR014065">
    <property type="entry name" value="tRNA_adenylyltransferase"/>
</dbReference>
<dbReference type="Pfam" id="PF01966">
    <property type="entry name" value="HD"/>
    <property type="match status" value="1"/>
</dbReference>
<dbReference type="Pfam" id="PF12627">
    <property type="entry name" value="PolyA_pol_RNAbd"/>
    <property type="match status" value="1"/>
</dbReference>
<dbReference type="Pfam" id="PF01743">
    <property type="entry name" value="PolyA_pol"/>
    <property type="match status" value="1"/>
</dbReference>
<keyword evidence="8" id="KW-0175">Coiled coil</keyword>
<dbReference type="PANTHER" id="PTHR46173">
    <property type="entry name" value="CCA TRNA NUCLEOTIDYLTRANSFERASE 1, MITOCHONDRIAL"/>
    <property type="match status" value="1"/>
</dbReference>
<comment type="cofactor">
    <cofactor evidence="1">
        <name>Mg(2+)</name>
        <dbReference type="ChEBI" id="CHEBI:18420"/>
    </cofactor>
</comment>
<evidence type="ECO:0000256" key="2">
    <source>
        <dbReference type="ARBA" id="ARBA00022679"/>
    </source>
</evidence>
<evidence type="ECO:0000256" key="7">
    <source>
        <dbReference type="ARBA" id="ARBA00022842"/>
    </source>
</evidence>
<accession>A0A6H9XUU1</accession>
<dbReference type="InterPro" id="IPR006675">
    <property type="entry name" value="HDIG_dom"/>
</dbReference>
<proteinExistence type="predicted"/>
<keyword evidence="7" id="KW-0460">Magnesium</keyword>
<dbReference type="InterPro" id="IPR003607">
    <property type="entry name" value="HD/PDEase_dom"/>
</dbReference>
<reference evidence="10 11" key="1">
    <citation type="submission" date="2018-06" db="EMBL/GenBank/DDBJ databases">
        <authorList>
            <consortium name="Pathogen Informatics"/>
            <person name="Doyle S."/>
        </authorList>
    </citation>
    <scope>NUCLEOTIDE SEQUENCE [LARGE SCALE GENOMIC DNA]</scope>
    <source>
        <strain evidence="10 11">NCTC10254</strain>
    </source>
</reference>
<dbReference type="CDD" id="cd05398">
    <property type="entry name" value="NT_ClassII-CCAase"/>
    <property type="match status" value="1"/>
</dbReference>
<keyword evidence="2 10" id="KW-0808">Transferase</keyword>
<dbReference type="AlphaFoldDB" id="A0A6H9XUU1"/>
<dbReference type="Gene3D" id="1.10.3090.10">
    <property type="entry name" value="cca-adding enzyme, domain 2"/>
    <property type="match status" value="1"/>
</dbReference>
<evidence type="ECO:0000256" key="8">
    <source>
        <dbReference type="SAM" id="Coils"/>
    </source>
</evidence>
<name>A0A6H9XUU1_9CORY</name>
<dbReference type="EC" id="2.7.7.72" evidence="10"/>
<dbReference type="NCBIfam" id="TIGR00277">
    <property type="entry name" value="HDIG"/>
    <property type="match status" value="1"/>
</dbReference>
<dbReference type="SUPFAM" id="SSF81891">
    <property type="entry name" value="Poly A polymerase C-terminal region-like"/>
    <property type="match status" value="1"/>
</dbReference>
<evidence type="ECO:0000259" key="9">
    <source>
        <dbReference type="PROSITE" id="PS51831"/>
    </source>
</evidence>
<dbReference type="InterPro" id="IPR050264">
    <property type="entry name" value="Bact_CCA-adding_enz_type3_sf"/>
</dbReference>
<dbReference type="Proteomes" id="UP000249886">
    <property type="component" value="Unassembled WGS sequence"/>
</dbReference>
<feature type="domain" description="HD" evidence="9">
    <location>
        <begin position="302"/>
        <end position="449"/>
    </location>
</feature>
<dbReference type="InterPro" id="IPR002646">
    <property type="entry name" value="PolA_pol_head_dom"/>
</dbReference>
<dbReference type="SMART" id="SM00471">
    <property type="entry name" value="HDc"/>
    <property type="match status" value="1"/>
</dbReference>
<evidence type="ECO:0000313" key="10">
    <source>
        <dbReference type="EMBL" id="SPW24481.1"/>
    </source>
</evidence>
<dbReference type="GO" id="GO:0046872">
    <property type="term" value="F:metal ion binding"/>
    <property type="evidence" value="ECO:0007669"/>
    <property type="project" value="UniProtKB-KW"/>
</dbReference>
<evidence type="ECO:0000256" key="4">
    <source>
        <dbReference type="ARBA" id="ARBA00022695"/>
    </source>
</evidence>
<protein>
    <submittedName>
        <fullName evidence="10">tRNA nucleotidyltransferase</fullName>
        <ecNumber evidence="10">2.7.7.72</ecNumber>
    </submittedName>
</protein>
<comment type="caution">
    <text evidence="10">The sequence shown here is derived from an EMBL/GenBank/DDBJ whole genome shotgun (WGS) entry which is preliminary data.</text>
</comment>
<dbReference type="InterPro" id="IPR006674">
    <property type="entry name" value="HD_domain"/>
</dbReference>